<organism evidence="1 2">
    <name type="scientific">Hymenobacter roseosalivarius DSM 11622</name>
    <dbReference type="NCBI Taxonomy" id="645990"/>
    <lineage>
        <taxon>Bacteria</taxon>
        <taxon>Pseudomonadati</taxon>
        <taxon>Bacteroidota</taxon>
        <taxon>Cytophagia</taxon>
        <taxon>Cytophagales</taxon>
        <taxon>Hymenobacteraceae</taxon>
        <taxon>Hymenobacter</taxon>
    </lineage>
</organism>
<protein>
    <recommendedName>
        <fullName evidence="3">DUF4249 domain-containing protein</fullName>
    </recommendedName>
</protein>
<dbReference type="STRING" id="645990.SAMN00120144_0787"/>
<dbReference type="Pfam" id="PF14054">
    <property type="entry name" value="DUF4249"/>
    <property type="match status" value="1"/>
</dbReference>
<accession>A0A1W1US75</accession>
<evidence type="ECO:0000313" key="1">
    <source>
        <dbReference type="EMBL" id="SMB83883.1"/>
    </source>
</evidence>
<gene>
    <name evidence="1" type="ORF">SAMN00120144_0787</name>
</gene>
<reference evidence="1 2" key="1">
    <citation type="submission" date="2017-04" db="EMBL/GenBank/DDBJ databases">
        <authorList>
            <person name="Afonso C.L."/>
            <person name="Miller P.J."/>
            <person name="Scott M.A."/>
            <person name="Spackman E."/>
            <person name="Goraichik I."/>
            <person name="Dimitrov K.M."/>
            <person name="Suarez D.L."/>
            <person name="Swayne D.E."/>
        </authorList>
    </citation>
    <scope>NUCLEOTIDE SEQUENCE [LARGE SCALE GENOMIC DNA]</scope>
    <source>
        <strain evidence="1 2">DSM 11622</strain>
    </source>
</reference>
<dbReference type="AlphaFoldDB" id="A0A1W1US75"/>
<dbReference type="Proteomes" id="UP000192266">
    <property type="component" value="Unassembled WGS sequence"/>
</dbReference>
<dbReference type="EMBL" id="FWWW01000039">
    <property type="protein sequence ID" value="SMB83883.1"/>
    <property type="molecule type" value="Genomic_DNA"/>
</dbReference>
<evidence type="ECO:0008006" key="3">
    <source>
        <dbReference type="Google" id="ProtNLM"/>
    </source>
</evidence>
<name>A0A1W1US75_9BACT</name>
<proteinExistence type="predicted"/>
<sequence>MSPLTNLQYWLPVLMILLAGCETVVELNLPEPEPTLVINSVLNPDSLFAVDVSANQTIFSNQAYKPVENAAVQVYRAGQYVEELQEVSKGRHRGTRRPQELQPYEVRVSAPGYPSARATTELPAVPVLSEVSATKVPSSSPGFFIVEASLVLTDVAAQEDFYYVQAYTPDVDRSNNNKPYNRYVSLTLLSPFEAEFSMEVRSFFSDRLFNGQALKLRFRLENSAEKTTYVRVARVSKAYYEYVRALEKQSYGDNILISSAPVANNIQNGLGLLGSYTASTLAIKP</sequence>
<evidence type="ECO:0000313" key="2">
    <source>
        <dbReference type="Proteomes" id="UP000192266"/>
    </source>
</evidence>
<keyword evidence="2" id="KW-1185">Reference proteome</keyword>
<dbReference type="InterPro" id="IPR025345">
    <property type="entry name" value="DUF4249"/>
</dbReference>